<dbReference type="InterPro" id="IPR020550">
    <property type="entry name" value="Inositol_monophosphatase_CS"/>
</dbReference>
<dbReference type="GO" id="GO:0007165">
    <property type="term" value="P:signal transduction"/>
    <property type="evidence" value="ECO:0007669"/>
    <property type="project" value="TreeGrafter"/>
</dbReference>
<dbReference type="Gene3D" id="3.30.540.10">
    <property type="entry name" value="Fructose-1,6-Bisphosphatase, subunit A, domain 1"/>
    <property type="match status" value="1"/>
</dbReference>
<dbReference type="GO" id="GO:0046872">
    <property type="term" value="F:metal ion binding"/>
    <property type="evidence" value="ECO:0007669"/>
    <property type="project" value="UniProtKB-KW"/>
</dbReference>
<feature type="binding site" evidence="8">
    <location>
        <position position="102"/>
    </location>
    <ligand>
        <name>Mg(2+)</name>
        <dbReference type="ChEBI" id="CHEBI:18420"/>
        <label>1</label>
        <note>catalytic</note>
    </ligand>
</feature>
<dbReference type="PROSITE" id="PS00629">
    <property type="entry name" value="IMP_1"/>
    <property type="match status" value="1"/>
</dbReference>
<organism evidence="10">
    <name type="scientific">Ixodes ricinus</name>
    <name type="common">Common tick</name>
    <name type="synonym">Acarus ricinus</name>
    <dbReference type="NCBI Taxonomy" id="34613"/>
    <lineage>
        <taxon>Eukaryota</taxon>
        <taxon>Metazoa</taxon>
        <taxon>Ecdysozoa</taxon>
        <taxon>Arthropoda</taxon>
        <taxon>Chelicerata</taxon>
        <taxon>Arachnida</taxon>
        <taxon>Acari</taxon>
        <taxon>Parasitiformes</taxon>
        <taxon>Ixodida</taxon>
        <taxon>Ixodoidea</taxon>
        <taxon>Ixodidae</taxon>
        <taxon>Ixodinae</taxon>
        <taxon>Ixodes</taxon>
    </lineage>
</organism>
<dbReference type="CDD" id="cd01639">
    <property type="entry name" value="IMPase"/>
    <property type="match status" value="1"/>
</dbReference>
<dbReference type="InterPro" id="IPR000760">
    <property type="entry name" value="Inositol_monophosphatase-like"/>
</dbReference>
<feature type="binding site" evidence="8">
    <location>
        <position position="105"/>
    </location>
    <ligand>
        <name>Mg(2+)</name>
        <dbReference type="ChEBI" id="CHEBI:18420"/>
        <label>1</label>
        <note>catalytic</note>
    </ligand>
</feature>
<keyword evidence="6 9" id="KW-0378">Hydrolase</keyword>
<evidence type="ECO:0000256" key="5">
    <source>
        <dbReference type="ARBA" id="ARBA00022723"/>
    </source>
</evidence>
<dbReference type="PRINTS" id="PR00377">
    <property type="entry name" value="IMPHPHTASES"/>
</dbReference>
<feature type="binding site" evidence="8">
    <location>
        <position position="231"/>
    </location>
    <ligand>
        <name>Mg(2+)</name>
        <dbReference type="ChEBI" id="CHEBI:18420"/>
        <label>1</label>
        <note>catalytic</note>
    </ligand>
</feature>
<sequence>VVVEIDGTTKRNEGTRKTFLLRKALELVKEAGTIVRKAIGKGKNVETKTDFSDLVTESDKEVEKLIIGKLREEFPNHRFIGEESVAAGLKCELTAEPTWIIDPIDGTMNFVHGFPVVAVSVALAVDKKVVLGIVYNPILDRMYTARKGRGSFCNGDKLHVSGNMDISKALIVSEVGSSREPTRIEFAFRNMQRITQKAHGLRCMGSAALNMCFVAAGEADAYYEFGIHCWDIAAAALVVTEAGGVVMDTEGGPLNLMNRRVICASSRALADAVSQTIEHVQLESD</sequence>
<dbReference type="PANTHER" id="PTHR20854:SF4">
    <property type="entry name" value="INOSITOL-1-MONOPHOSPHATASE-RELATED"/>
    <property type="match status" value="1"/>
</dbReference>
<dbReference type="InterPro" id="IPR020583">
    <property type="entry name" value="Inositol_monoP_metal-BS"/>
</dbReference>
<comment type="pathway">
    <text evidence="3 9">Polyol metabolism; myo-inositol biosynthesis; myo-inositol from D-glucose 6-phosphate: step 2/2.</text>
</comment>
<evidence type="ECO:0000256" key="4">
    <source>
        <dbReference type="ARBA" id="ARBA00009759"/>
    </source>
</evidence>
<dbReference type="AlphaFoldDB" id="A0A0K8RPT1"/>
<comment type="catalytic activity">
    <reaction evidence="1 9">
        <text>a myo-inositol phosphate + H2O = myo-inositol + phosphate</text>
        <dbReference type="Rhea" id="RHEA:24056"/>
        <dbReference type="ChEBI" id="CHEBI:15377"/>
        <dbReference type="ChEBI" id="CHEBI:17268"/>
        <dbReference type="ChEBI" id="CHEBI:43474"/>
        <dbReference type="ChEBI" id="CHEBI:84139"/>
        <dbReference type="EC" id="3.1.3.25"/>
    </reaction>
</comment>
<feature type="non-terminal residue" evidence="10">
    <location>
        <position position="1"/>
    </location>
</feature>
<comment type="cofactor">
    <cofactor evidence="2 8 9">
        <name>Mg(2+)</name>
        <dbReference type="ChEBI" id="CHEBI:18420"/>
    </cofactor>
</comment>
<keyword evidence="5 8" id="KW-0479">Metal-binding</keyword>
<dbReference type="Pfam" id="PF00459">
    <property type="entry name" value="Inositol_P"/>
    <property type="match status" value="1"/>
</dbReference>
<reference evidence="10" key="1">
    <citation type="submission" date="2012-12" db="EMBL/GenBank/DDBJ databases">
        <title>Identification and characterization of a phenylalanine ammonia-lyase gene family in Isatis indigotica Fort.</title>
        <authorList>
            <person name="Liu Q."/>
            <person name="Chen J."/>
            <person name="Zhou X."/>
            <person name="Di P."/>
            <person name="Xiao Y."/>
            <person name="Xuan H."/>
            <person name="Zhang L."/>
            <person name="Chen W."/>
        </authorList>
    </citation>
    <scope>NUCLEOTIDE SEQUENCE</scope>
    <source>
        <tissue evidence="10">Salivary gland</tissue>
    </source>
</reference>
<protein>
    <recommendedName>
        <fullName evidence="9">Inositol-1-monophosphatase</fullName>
        <ecNumber evidence="9">3.1.3.25</ecNumber>
    </recommendedName>
</protein>
<dbReference type="FunFam" id="3.40.190.80:FF:000002">
    <property type="entry name" value="Inositol-1-monophosphatase"/>
    <property type="match status" value="1"/>
</dbReference>
<dbReference type="FunFam" id="3.30.540.10:FF:000004">
    <property type="entry name" value="Inositol-1-monophosphatase"/>
    <property type="match status" value="1"/>
</dbReference>
<dbReference type="UniPathway" id="UPA00823">
    <property type="reaction ID" value="UER00788"/>
</dbReference>
<proteinExistence type="evidence at transcript level"/>
<dbReference type="InterPro" id="IPR020552">
    <property type="entry name" value="Inositol_monoPase_Li-sen"/>
</dbReference>
<dbReference type="SUPFAM" id="SSF56655">
    <property type="entry name" value="Carbohydrate phosphatase"/>
    <property type="match status" value="1"/>
</dbReference>
<dbReference type="Gene3D" id="3.40.190.80">
    <property type="match status" value="1"/>
</dbReference>
<dbReference type="GO" id="GO:0006021">
    <property type="term" value="P:inositol biosynthetic process"/>
    <property type="evidence" value="ECO:0007669"/>
    <property type="project" value="UniProtKB-UniPathway"/>
</dbReference>
<evidence type="ECO:0000256" key="1">
    <source>
        <dbReference type="ARBA" id="ARBA00001033"/>
    </source>
</evidence>
<evidence type="ECO:0000256" key="3">
    <source>
        <dbReference type="ARBA" id="ARBA00005152"/>
    </source>
</evidence>
<comment type="similarity">
    <text evidence="4 9">Belongs to the inositol monophosphatase superfamily.</text>
</comment>
<evidence type="ECO:0000313" key="10">
    <source>
        <dbReference type="EMBL" id="JAA73065.1"/>
    </source>
</evidence>
<dbReference type="PRINTS" id="PR00378">
    <property type="entry name" value="LIIMPHPHTASE"/>
</dbReference>
<dbReference type="EC" id="3.1.3.25" evidence="9"/>
<feature type="binding site" evidence="8">
    <location>
        <position position="104"/>
    </location>
    <ligand>
        <name>Mg(2+)</name>
        <dbReference type="ChEBI" id="CHEBI:18420"/>
        <label>1</label>
        <note>catalytic</note>
    </ligand>
</feature>
<name>A0A0K8RPT1_IXORI</name>
<dbReference type="GO" id="GO:0008934">
    <property type="term" value="F:inositol monophosphate 1-phosphatase activity"/>
    <property type="evidence" value="ECO:0007669"/>
    <property type="project" value="InterPro"/>
</dbReference>
<dbReference type="PANTHER" id="PTHR20854">
    <property type="entry name" value="INOSITOL MONOPHOSPHATASE"/>
    <property type="match status" value="1"/>
</dbReference>
<evidence type="ECO:0000256" key="8">
    <source>
        <dbReference type="PIRSR" id="PIRSR600760-2"/>
    </source>
</evidence>
<accession>A0A0K8RPT1</accession>
<dbReference type="GO" id="GO:0046854">
    <property type="term" value="P:phosphatidylinositol phosphate biosynthetic process"/>
    <property type="evidence" value="ECO:0007669"/>
    <property type="project" value="InterPro"/>
</dbReference>
<evidence type="ECO:0000256" key="6">
    <source>
        <dbReference type="ARBA" id="ARBA00022801"/>
    </source>
</evidence>
<keyword evidence="7 8" id="KW-0460">Magnesium</keyword>
<evidence type="ECO:0000256" key="2">
    <source>
        <dbReference type="ARBA" id="ARBA00001946"/>
    </source>
</evidence>
<feature type="binding site" evidence="8">
    <location>
        <position position="82"/>
    </location>
    <ligand>
        <name>Mg(2+)</name>
        <dbReference type="ChEBI" id="CHEBI:18420"/>
        <label>1</label>
        <note>catalytic</note>
    </ligand>
</feature>
<dbReference type="InterPro" id="IPR033942">
    <property type="entry name" value="IMPase"/>
</dbReference>
<dbReference type="PROSITE" id="PS00630">
    <property type="entry name" value="IMP_2"/>
    <property type="match status" value="1"/>
</dbReference>
<evidence type="ECO:0000256" key="7">
    <source>
        <dbReference type="ARBA" id="ARBA00022842"/>
    </source>
</evidence>
<evidence type="ECO:0000256" key="9">
    <source>
        <dbReference type="RuleBase" id="RU364068"/>
    </source>
</evidence>
<dbReference type="EMBL" id="GADI01000743">
    <property type="protein sequence ID" value="JAA73065.1"/>
    <property type="molecule type" value="mRNA"/>
</dbReference>